<dbReference type="CDD" id="cd12797">
    <property type="entry name" value="M23_peptidase"/>
    <property type="match status" value="1"/>
</dbReference>
<dbReference type="Gene3D" id="2.70.70.10">
    <property type="entry name" value="Glucose Permease (Domain IIA)"/>
    <property type="match status" value="1"/>
</dbReference>
<evidence type="ECO:0000256" key="1">
    <source>
        <dbReference type="SAM" id="Phobius"/>
    </source>
</evidence>
<dbReference type="InterPro" id="IPR011055">
    <property type="entry name" value="Dup_hybrid_motif"/>
</dbReference>
<dbReference type="GO" id="GO:0004222">
    <property type="term" value="F:metalloendopeptidase activity"/>
    <property type="evidence" value="ECO:0007669"/>
    <property type="project" value="TreeGrafter"/>
</dbReference>
<dbReference type="PANTHER" id="PTHR21666">
    <property type="entry name" value="PEPTIDASE-RELATED"/>
    <property type="match status" value="1"/>
</dbReference>
<dbReference type="Proteomes" id="UP000885672">
    <property type="component" value="Unassembled WGS sequence"/>
</dbReference>
<dbReference type="PANTHER" id="PTHR21666:SF270">
    <property type="entry name" value="MUREIN HYDROLASE ACTIVATOR ENVC"/>
    <property type="match status" value="1"/>
</dbReference>
<dbReference type="Pfam" id="PF01551">
    <property type="entry name" value="Peptidase_M23"/>
    <property type="match status" value="1"/>
</dbReference>
<dbReference type="SUPFAM" id="SSF51261">
    <property type="entry name" value="Duplicated hybrid motif"/>
    <property type="match status" value="1"/>
</dbReference>
<dbReference type="InterPro" id="IPR050570">
    <property type="entry name" value="Cell_wall_metabolism_enzyme"/>
</dbReference>
<name>A0A7V0T6L3_UNCW3</name>
<protein>
    <submittedName>
        <fullName evidence="3">M23 family metallopeptidase</fullName>
    </submittedName>
</protein>
<keyword evidence="1" id="KW-0812">Transmembrane</keyword>
<dbReference type="AlphaFoldDB" id="A0A7V0T6L3"/>
<reference evidence="3" key="1">
    <citation type="journal article" date="2020" name="mSystems">
        <title>Genome- and Community-Level Interaction Insights into Carbon Utilization and Element Cycling Functions of Hydrothermarchaeota in Hydrothermal Sediment.</title>
        <authorList>
            <person name="Zhou Z."/>
            <person name="Liu Y."/>
            <person name="Xu W."/>
            <person name="Pan J."/>
            <person name="Luo Z.H."/>
            <person name="Li M."/>
        </authorList>
    </citation>
    <scope>NUCLEOTIDE SEQUENCE [LARGE SCALE GENOMIC DNA]</scope>
    <source>
        <strain evidence="3">SpSt-1182</strain>
    </source>
</reference>
<dbReference type="InterPro" id="IPR016047">
    <property type="entry name" value="M23ase_b-sheet_dom"/>
</dbReference>
<evidence type="ECO:0000313" key="3">
    <source>
        <dbReference type="EMBL" id="HDQ99790.1"/>
    </source>
</evidence>
<accession>A0A7V0T6L3</accession>
<organism evidence="3">
    <name type="scientific">candidate division WOR-3 bacterium</name>
    <dbReference type="NCBI Taxonomy" id="2052148"/>
    <lineage>
        <taxon>Bacteria</taxon>
        <taxon>Bacteria division WOR-3</taxon>
    </lineage>
</organism>
<dbReference type="FunFam" id="2.70.70.10:FF:000006">
    <property type="entry name" value="M23 family peptidase"/>
    <property type="match status" value="1"/>
</dbReference>
<keyword evidence="1" id="KW-1133">Transmembrane helix</keyword>
<gene>
    <name evidence="3" type="ORF">ENN51_05860</name>
</gene>
<evidence type="ECO:0000259" key="2">
    <source>
        <dbReference type="Pfam" id="PF01551"/>
    </source>
</evidence>
<sequence length="284" mass="31792">MERLQVMVALGHRTRAVRISLPIYALYVAAALLVALVVGVGLAGRELVYRHADYGRLERLTTENYELKARVVRYHAAMDTFRTFLAATEEMDNRLRAAAGLYLIPPDLRQIGVGGRPMPDELASVDDLLRRTRFQETSLTEIEHAIGTQADRLARIPSIWPVQGWVTSRFGYRRDPFTGRRKMHDGIDIVAPYGTRIVAAADGKVVDTGWRGNWGRVVEIDHGNGLKTFYSHCRSVAVSVGDEVKRGQYIARLGSSGRATGPHLHYGVKRRGVWVNPENYIISN</sequence>
<keyword evidence="1" id="KW-0472">Membrane</keyword>
<comment type="caution">
    <text evidence="3">The sequence shown here is derived from an EMBL/GenBank/DDBJ whole genome shotgun (WGS) entry which is preliminary data.</text>
</comment>
<feature type="domain" description="M23ase beta-sheet core" evidence="2">
    <location>
        <begin position="182"/>
        <end position="277"/>
    </location>
</feature>
<feature type="transmembrane region" description="Helical" evidence="1">
    <location>
        <begin position="21"/>
        <end position="43"/>
    </location>
</feature>
<proteinExistence type="predicted"/>
<dbReference type="EMBL" id="DSBX01000219">
    <property type="protein sequence ID" value="HDQ99790.1"/>
    <property type="molecule type" value="Genomic_DNA"/>
</dbReference>